<gene>
    <name evidence="1" type="ORF">MJG50_19740</name>
</gene>
<dbReference type="AlphaFoldDB" id="A0AAW5EEI8"/>
<protein>
    <submittedName>
        <fullName evidence="1">Uncharacterized protein</fullName>
    </submittedName>
</protein>
<reference evidence="1" key="1">
    <citation type="submission" date="2022-02" db="EMBL/GenBank/DDBJ databases">
        <title>Fredinandcohnia quinoae sp. nov. isolated from Chenopodium quinoa seeds.</title>
        <authorList>
            <person name="Saati-Santamaria Z."/>
            <person name="Flores-Felix J.D."/>
            <person name="Igual J.M."/>
            <person name="Velazquez E."/>
            <person name="Garcia-Fraile P."/>
            <person name="Martinez-Molina E."/>
        </authorList>
    </citation>
    <scope>NUCLEOTIDE SEQUENCE</scope>
    <source>
        <strain evidence="1">SECRCQ15</strain>
    </source>
</reference>
<keyword evidence="2" id="KW-1185">Reference proteome</keyword>
<organism evidence="1 2">
    <name type="scientific">Fredinandcohnia quinoae</name>
    <dbReference type="NCBI Taxonomy" id="2918902"/>
    <lineage>
        <taxon>Bacteria</taxon>
        <taxon>Bacillati</taxon>
        <taxon>Bacillota</taxon>
        <taxon>Bacilli</taxon>
        <taxon>Bacillales</taxon>
        <taxon>Bacillaceae</taxon>
        <taxon>Fredinandcohnia</taxon>
    </lineage>
</organism>
<sequence length="110" mass="12620">MNAFPNYCEFYQRPLVPIGKSDIVRIPENPFTTHWLIAMEGIEDKSGNKVEHWKVFVFLSDVDGTFEYTNPHFHSDPITSIHSAIEFAKEIESQCKCDQFAVLTPNENIG</sequence>
<dbReference type="RefSeq" id="WP_240257492.1">
    <property type="nucleotide sequence ID" value="NZ_JAKTTI010000045.1"/>
</dbReference>
<proteinExistence type="predicted"/>
<name>A0AAW5EEI8_9BACI</name>
<dbReference type="EMBL" id="JAKTTI010000045">
    <property type="protein sequence ID" value="MCH1627573.1"/>
    <property type="molecule type" value="Genomic_DNA"/>
</dbReference>
<evidence type="ECO:0000313" key="1">
    <source>
        <dbReference type="EMBL" id="MCH1627573.1"/>
    </source>
</evidence>
<dbReference type="Proteomes" id="UP001431131">
    <property type="component" value="Unassembled WGS sequence"/>
</dbReference>
<accession>A0AAW5EEI8</accession>
<comment type="caution">
    <text evidence="1">The sequence shown here is derived from an EMBL/GenBank/DDBJ whole genome shotgun (WGS) entry which is preliminary data.</text>
</comment>
<evidence type="ECO:0000313" key="2">
    <source>
        <dbReference type="Proteomes" id="UP001431131"/>
    </source>
</evidence>